<evidence type="ECO:0000256" key="1">
    <source>
        <dbReference type="ARBA" id="ARBA00004496"/>
    </source>
</evidence>
<keyword evidence="7 14" id="KW-0949">S-adenosyl-L-methionine</keyword>
<sequence>MMIPIDAYLLNKYNVPIPRYTSYPTVPYWDHEINVDRWKSAFKMRFEECNDSQGISLYIHLPFCESMCTFCGCNKRITTNHKVEDEYIEVVLQEWQLYRQQMTSTPLIREFHLGGGTPTFFSPENLQRLIQTILSDSQVAEEHEFSFEGHPNNTTFDHLKTLFELGFNRVSFGMQDSNPEVQQVINRIQPQENVQQVVQWAREIGYESINIDLVYGLPLQTIERIEKTIQDAISLRPDRIAFYSYAHVPWTSRGQRLFDENDLPSASEKLALYQLGRSIFLAQGYQDIGMDHFALPDDLMYKIKEQGSLHRNFMGYTVQQTGMVLGLGVSSISDVFYGFAQNKKTIHDYYEEVKQGKLAVFKGYFLTETDQAMRQYILDVACNGKTQFKPEDLPILEKYSFPYLAELEEDGLIQWNIQGLNLTSVGANFVRNVCKAFDIKLLSDEHATLKFSQAV</sequence>
<comment type="similarity">
    <text evidence="3 14">Belongs to the anaerobic coproporphyrinogen-III oxidase family.</text>
</comment>
<keyword evidence="6 14" id="KW-0963">Cytoplasm</keyword>
<keyword evidence="12 14" id="KW-0627">Porphyrin biosynthesis</keyword>
<dbReference type="SFLD" id="SFLDG01082">
    <property type="entry name" value="B12-binding_domain_containing"/>
    <property type="match status" value="1"/>
</dbReference>
<dbReference type="EC" id="1.3.98.3" evidence="14"/>
<keyword evidence="10 14" id="KW-0408">Iron</keyword>
<dbReference type="Pfam" id="PF04055">
    <property type="entry name" value="Radical_SAM"/>
    <property type="match status" value="1"/>
</dbReference>
<feature type="domain" description="Radical SAM core" evidence="15">
    <location>
        <begin position="49"/>
        <end position="282"/>
    </location>
</feature>
<evidence type="ECO:0000256" key="12">
    <source>
        <dbReference type="ARBA" id="ARBA00023244"/>
    </source>
</evidence>
<dbReference type="InterPro" id="IPR013785">
    <property type="entry name" value="Aldolase_TIM"/>
</dbReference>
<comment type="cofactor">
    <cofactor evidence="14">
        <name>[4Fe-4S] cluster</name>
        <dbReference type="ChEBI" id="CHEBI:49883"/>
    </cofactor>
    <text evidence="14">Binds 1 [4Fe-4S] cluster. The cluster is coordinated with 3 cysteines and an exchangeable S-adenosyl-L-methionine.</text>
</comment>
<dbReference type="InterPro" id="IPR006638">
    <property type="entry name" value="Elp3/MiaA/NifB-like_rSAM"/>
</dbReference>
<evidence type="ECO:0000313" key="17">
    <source>
        <dbReference type="Proteomes" id="UP001623558"/>
    </source>
</evidence>
<dbReference type="GO" id="GO:0051989">
    <property type="term" value="F:coproporphyrinogen dehydrogenase activity"/>
    <property type="evidence" value="ECO:0007669"/>
    <property type="project" value="UniProtKB-EC"/>
</dbReference>
<dbReference type="SFLD" id="SFLDS00029">
    <property type="entry name" value="Radical_SAM"/>
    <property type="match status" value="1"/>
</dbReference>
<evidence type="ECO:0000256" key="10">
    <source>
        <dbReference type="ARBA" id="ARBA00023004"/>
    </source>
</evidence>
<keyword evidence="9 14" id="KW-0560">Oxidoreductase</keyword>
<dbReference type="InterPro" id="IPR034505">
    <property type="entry name" value="Coproporphyrinogen-III_oxidase"/>
</dbReference>
<dbReference type="SUPFAM" id="SSF102114">
    <property type="entry name" value="Radical SAM enzymes"/>
    <property type="match status" value="1"/>
</dbReference>
<evidence type="ECO:0000256" key="9">
    <source>
        <dbReference type="ARBA" id="ARBA00023002"/>
    </source>
</evidence>
<dbReference type="Gene3D" id="3.20.20.70">
    <property type="entry name" value="Aldolase class I"/>
    <property type="match status" value="1"/>
</dbReference>
<dbReference type="EMBL" id="JBEWZH010000005">
    <property type="protein sequence ID" value="MFL0162451.1"/>
    <property type="molecule type" value="Genomic_DNA"/>
</dbReference>
<evidence type="ECO:0000256" key="7">
    <source>
        <dbReference type="ARBA" id="ARBA00022691"/>
    </source>
</evidence>
<evidence type="ECO:0000256" key="5">
    <source>
        <dbReference type="ARBA" id="ARBA00022485"/>
    </source>
</evidence>
<evidence type="ECO:0000256" key="2">
    <source>
        <dbReference type="ARBA" id="ARBA00004785"/>
    </source>
</evidence>
<evidence type="ECO:0000256" key="3">
    <source>
        <dbReference type="ARBA" id="ARBA00005493"/>
    </source>
</evidence>
<keyword evidence="11 14" id="KW-0411">Iron-sulfur</keyword>
<protein>
    <recommendedName>
        <fullName evidence="14">Coproporphyrinogen-III oxidase</fullName>
        <ecNumber evidence="14">1.3.98.3</ecNumber>
    </recommendedName>
</protein>
<dbReference type="PROSITE" id="PS51918">
    <property type="entry name" value="RADICAL_SAM"/>
    <property type="match status" value="1"/>
</dbReference>
<reference evidence="16 17" key="1">
    <citation type="submission" date="2024-07" db="EMBL/GenBank/DDBJ databases">
        <authorList>
            <person name="Pitt A."/>
            <person name="Hahn M.W."/>
        </authorList>
    </citation>
    <scope>NUCLEOTIDE SEQUENCE [LARGE SCALE GENOMIC DNA]</scope>
    <source>
        <strain evidence="16 17">1-SAACH-A3</strain>
    </source>
</reference>
<evidence type="ECO:0000256" key="4">
    <source>
        <dbReference type="ARBA" id="ARBA00011245"/>
    </source>
</evidence>
<name>A0ABW8RUP1_9BACT</name>
<dbReference type="SMART" id="SM00729">
    <property type="entry name" value="Elp3"/>
    <property type="match status" value="1"/>
</dbReference>
<evidence type="ECO:0000256" key="11">
    <source>
        <dbReference type="ARBA" id="ARBA00023014"/>
    </source>
</evidence>
<evidence type="ECO:0000256" key="14">
    <source>
        <dbReference type="PIRNR" id="PIRNR000167"/>
    </source>
</evidence>
<gene>
    <name evidence="16" type="primary">hemN</name>
    <name evidence="16" type="ORF">U0R11_08630</name>
</gene>
<dbReference type="Gene3D" id="1.10.10.920">
    <property type="match status" value="1"/>
</dbReference>
<proteinExistence type="inferred from homology"/>
<comment type="pathway">
    <text evidence="2 14">Porphyrin-containing compound metabolism; protoporphyrin-IX biosynthesis; protoporphyrinogen-IX from coproporphyrinogen-III (AdoMet route): step 1/1.</text>
</comment>
<dbReference type="PANTHER" id="PTHR13932:SF6">
    <property type="entry name" value="OXYGEN-INDEPENDENT COPROPORPHYRINOGEN III OXIDASE"/>
    <property type="match status" value="1"/>
</dbReference>
<keyword evidence="17" id="KW-1185">Reference proteome</keyword>
<keyword evidence="5 14" id="KW-0004">4Fe-4S</keyword>
<dbReference type="Proteomes" id="UP001623558">
    <property type="component" value="Unassembled WGS sequence"/>
</dbReference>
<comment type="caution">
    <text evidence="16">The sequence shown here is derived from an EMBL/GenBank/DDBJ whole genome shotgun (WGS) entry which is preliminary data.</text>
</comment>
<comment type="subunit">
    <text evidence="4">Monomer.</text>
</comment>
<dbReference type="NCBIfam" id="TIGR00538">
    <property type="entry name" value="hemN"/>
    <property type="match status" value="1"/>
</dbReference>
<organism evidence="16 17">
    <name type="scientific">Aquirufa salirivi</name>
    <dbReference type="NCBI Taxonomy" id="3104729"/>
    <lineage>
        <taxon>Bacteria</taxon>
        <taxon>Pseudomonadati</taxon>
        <taxon>Bacteroidota</taxon>
        <taxon>Cytophagia</taxon>
        <taxon>Cytophagales</taxon>
        <taxon>Flectobacillaceae</taxon>
        <taxon>Aquirufa</taxon>
    </lineage>
</organism>
<dbReference type="SFLD" id="SFLDG01065">
    <property type="entry name" value="anaerobic_coproporphyrinogen-I"/>
    <property type="match status" value="1"/>
</dbReference>
<dbReference type="InterPro" id="IPR058240">
    <property type="entry name" value="rSAM_sf"/>
</dbReference>
<comment type="catalytic activity">
    <reaction evidence="13 14">
        <text>coproporphyrinogen III + 2 S-adenosyl-L-methionine = protoporphyrinogen IX + 2 5'-deoxyadenosine + 2 L-methionine + 2 CO2</text>
        <dbReference type="Rhea" id="RHEA:15425"/>
        <dbReference type="ChEBI" id="CHEBI:16526"/>
        <dbReference type="ChEBI" id="CHEBI:17319"/>
        <dbReference type="ChEBI" id="CHEBI:57307"/>
        <dbReference type="ChEBI" id="CHEBI:57309"/>
        <dbReference type="ChEBI" id="CHEBI:57844"/>
        <dbReference type="ChEBI" id="CHEBI:59789"/>
        <dbReference type="EC" id="1.3.98.3"/>
    </reaction>
</comment>
<dbReference type="PANTHER" id="PTHR13932">
    <property type="entry name" value="COPROPORPHYRINIGEN III OXIDASE"/>
    <property type="match status" value="1"/>
</dbReference>
<keyword evidence="8 14" id="KW-0479">Metal-binding</keyword>
<dbReference type="InterPro" id="IPR007197">
    <property type="entry name" value="rSAM"/>
</dbReference>
<dbReference type="CDD" id="cd01335">
    <property type="entry name" value="Radical_SAM"/>
    <property type="match status" value="1"/>
</dbReference>
<evidence type="ECO:0000313" key="16">
    <source>
        <dbReference type="EMBL" id="MFL0162451.1"/>
    </source>
</evidence>
<evidence type="ECO:0000259" key="15">
    <source>
        <dbReference type="PROSITE" id="PS51918"/>
    </source>
</evidence>
<evidence type="ECO:0000256" key="8">
    <source>
        <dbReference type="ARBA" id="ARBA00022723"/>
    </source>
</evidence>
<comment type="subcellular location">
    <subcellularLocation>
        <location evidence="1 14">Cytoplasm</location>
    </subcellularLocation>
</comment>
<dbReference type="InterPro" id="IPR004558">
    <property type="entry name" value="Coprogen_oxidase_HemN"/>
</dbReference>
<evidence type="ECO:0000256" key="13">
    <source>
        <dbReference type="ARBA" id="ARBA00048321"/>
    </source>
</evidence>
<evidence type="ECO:0000256" key="6">
    <source>
        <dbReference type="ARBA" id="ARBA00022490"/>
    </source>
</evidence>
<accession>A0ABW8RUP1</accession>
<dbReference type="PIRSF" id="PIRSF000167">
    <property type="entry name" value="HemN"/>
    <property type="match status" value="1"/>
</dbReference>